<dbReference type="Bgee" id="ENSCHIG00000017762">
    <property type="expression patterns" value="Expressed in thymus and 16 other cell types or tissues"/>
</dbReference>
<accession>A0A452F275</accession>
<gene>
    <name evidence="10" type="primary">GABPB2</name>
</gene>
<dbReference type="PRINTS" id="PR01415">
    <property type="entry name" value="ANKYRIN"/>
</dbReference>
<organism evidence="10 11">
    <name type="scientific">Capra hircus</name>
    <name type="common">Goat</name>
    <dbReference type="NCBI Taxonomy" id="9925"/>
    <lineage>
        <taxon>Eukaryota</taxon>
        <taxon>Metazoa</taxon>
        <taxon>Chordata</taxon>
        <taxon>Craniata</taxon>
        <taxon>Vertebrata</taxon>
        <taxon>Euteleostomi</taxon>
        <taxon>Mammalia</taxon>
        <taxon>Eutheria</taxon>
        <taxon>Laurasiatheria</taxon>
        <taxon>Artiodactyla</taxon>
        <taxon>Ruminantia</taxon>
        <taxon>Pecora</taxon>
        <taxon>Bovidae</taxon>
        <taxon>Caprinae</taxon>
        <taxon>Capra</taxon>
    </lineage>
</organism>
<dbReference type="Pfam" id="PF12796">
    <property type="entry name" value="Ank_2"/>
    <property type="match status" value="2"/>
</dbReference>
<evidence type="ECO:0000256" key="1">
    <source>
        <dbReference type="ARBA" id="ARBA00004123"/>
    </source>
</evidence>
<dbReference type="InterPro" id="IPR002110">
    <property type="entry name" value="Ankyrin_rpt"/>
</dbReference>
<dbReference type="Gene3D" id="1.25.40.20">
    <property type="entry name" value="Ankyrin repeat-containing domain"/>
    <property type="match status" value="1"/>
</dbReference>
<dbReference type="SMART" id="SM00248">
    <property type="entry name" value="ANK"/>
    <property type="match status" value="4"/>
</dbReference>
<sequence>MSLVDLGKRLLEAARKGQDDEVRTLMANGAPFTTDWLGTSPLHLAAQYGHYSTAEVLLRAGVSRDARTKVDRTPLHMAAADGHAHIVELLVRNGADVNAKDMLKMTALHWATEHHHRDVVELLIKYGADVHAFSKFDKSAFDIALEKNNAEILVILQEAMQNQVNPNPERANPMTMATPFIFTSGEVVNLASLVSSASTKTTSANSEEIIEGNSVDTSIQQVVGSGGQRVITIVTDGVPLGNIQTAIPTGGIGQPFIVTVQDGQQVLTVPAGQVAEETVIEEEAEEAEKLPLTKKPRIEEMTDSVEESKEGTERELLQQRLQEANRRAQEYRHQLLKKEQEAEQYRLRLEAMARQQPNGVDFAVVEGVAEVDAVVVMEGAMGERETEETEAAGTAEPHTGVSMEAVST</sequence>
<evidence type="ECO:0000256" key="3">
    <source>
        <dbReference type="ARBA" id="ARBA00023015"/>
    </source>
</evidence>
<dbReference type="GeneTree" id="ENSGT00940000156794"/>
<feature type="region of interest" description="Disordered" evidence="9">
    <location>
        <begin position="381"/>
        <end position="408"/>
    </location>
</feature>
<dbReference type="SUPFAM" id="SSF48403">
    <property type="entry name" value="Ankyrin repeat"/>
    <property type="match status" value="1"/>
</dbReference>
<feature type="coiled-coil region" evidence="8">
    <location>
        <begin position="314"/>
        <end position="355"/>
    </location>
</feature>
<reference evidence="10" key="3">
    <citation type="submission" date="2025-09" db="UniProtKB">
        <authorList>
            <consortium name="Ensembl"/>
        </authorList>
    </citation>
    <scope>IDENTIFICATION</scope>
</reference>
<evidence type="ECO:0000256" key="7">
    <source>
        <dbReference type="PROSITE-ProRule" id="PRU00023"/>
    </source>
</evidence>
<evidence type="ECO:0000256" key="4">
    <source>
        <dbReference type="ARBA" id="ARBA00023043"/>
    </source>
</evidence>
<keyword evidence="5" id="KW-0804">Transcription</keyword>
<comment type="subcellular location">
    <subcellularLocation>
        <location evidence="1">Nucleus</location>
    </subcellularLocation>
</comment>
<dbReference type="GO" id="GO:0045944">
    <property type="term" value="P:positive regulation of transcription by RNA polymerase II"/>
    <property type="evidence" value="ECO:0007669"/>
    <property type="project" value="TreeGrafter"/>
</dbReference>
<dbReference type="PROSITE" id="PS50297">
    <property type="entry name" value="ANK_REP_REGION"/>
    <property type="match status" value="3"/>
</dbReference>
<dbReference type="PROSITE" id="PS50088">
    <property type="entry name" value="ANK_REPEAT"/>
    <property type="match status" value="3"/>
</dbReference>
<keyword evidence="2" id="KW-0677">Repeat</keyword>
<keyword evidence="3" id="KW-0805">Transcription regulation</keyword>
<evidence type="ECO:0000256" key="2">
    <source>
        <dbReference type="ARBA" id="ARBA00022737"/>
    </source>
</evidence>
<feature type="repeat" description="ANK" evidence="7">
    <location>
        <begin position="37"/>
        <end position="69"/>
    </location>
</feature>
<feature type="repeat" description="ANK" evidence="7">
    <location>
        <begin position="103"/>
        <end position="135"/>
    </location>
</feature>
<dbReference type="Ensembl" id="ENSCHIT00000026083.1">
    <property type="protein sequence ID" value="ENSCHIP00000018268.1"/>
    <property type="gene ID" value="ENSCHIG00000017762.1"/>
</dbReference>
<evidence type="ECO:0000313" key="11">
    <source>
        <dbReference type="Proteomes" id="UP000291000"/>
    </source>
</evidence>
<proteinExistence type="predicted"/>
<feature type="compositionally biased region" description="Low complexity" evidence="9">
    <location>
        <begin position="391"/>
        <end position="400"/>
    </location>
</feature>
<evidence type="ECO:0000256" key="6">
    <source>
        <dbReference type="ARBA" id="ARBA00023242"/>
    </source>
</evidence>
<reference evidence="10" key="2">
    <citation type="submission" date="2025-08" db="UniProtKB">
        <authorList>
            <consortium name="Ensembl"/>
        </authorList>
    </citation>
    <scope>IDENTIFICATION</scope>
</reference>
<dbReference type="InterPro" id="IPR036770">
    <property type="entry name" value="Ankyrin_rpt-contain_sf"/>
</dbReference>
<dbReference type="InterPro" id="IPR050663">
    <property type="entry name" value="Ankyrin-SOCS_Box"/>
</dbReference>
<evidence type="ECO:0000256" key="5">
    <source>
        <dbReference type="ARBA" id="ARBA00023163"/>
    </source>
</evidence>
<dbReference type="GO" id="GO:0000976">
    <property type="term" value="F:transcription cis-regulatory region binding"/>
    <property type="evidence" value="ECO:0007669"/>
    <property type="project" value="TreeGrafter"/>
</dbReference>
<evidence type="ECO:0000313" key="10">
    <source>
        <dbReference type="Ensembl" id="ENSCHIP00000018268.1"/>
    </source>
</evidence>
<keyword evidence="11" id="KW-1185">Reference proteome</keyword>
<reference evidence="10 11" key="1">
    <citation type="submission" date="2016-04" db="EMBL/GenBank/DDBJ databases">
        <title>Polished mammalian reference genomes with single-molecule sequencing and chromosome conformation capture applied to the Capra hircus genome.</title>
        <authorList>
            <person name="Bickhart D.M."/>
            <person name="Koren S."/>
            <person name="Rosen B."/>
            <person name="Hastie A."/>
            <person name="Liachko I."/>
            <person name="Sullivan S.T."/>
            <person name="Burton J."/>
            <person name="Sayre B.L."/>
            <person name="Huson H.J."/>
            <person name="Lee J."/>
            <person name="Lam E."/>
            <person name="Kelley C.M."/>
            <person name="Hutchison J.L."/>
            <person name="Zhou Y."/>
            <person name="Sun J."/>
            <person name="Crisa A."/>
            <person name="Schwartz J.C."/>
            <person name="Hammond J.A."/>
            <person name="Schroeder S.G."/>
            <person name="Liu G.E."/>
            <person name="Dunham M."/>
            <person name="Shendure J."/>
            <person name="Sonstegard T.S."/>
            <person name="Phillippy A.M."/>
            <person name="Van Tassell C.P."/>
            <person name="Smith T.P."/>
        </authorList>
    </citation>
    <scope>NUCLEOTIDE SEQUENCE [LARGE SCALE GENOMIC DNA]</scope>
</reference>
<dbReference type="FunFam" id="1.25.40.20:FF:000025">
    <property type="entry name" value="GA-binding protein subunit beta-1 isoform X1"/>
    <property type="match status" value="1"/>
</dbReference>
<keyword evidence="6" id="KW-0539">Nucleus</keyword>
<dbReference type="AlphaFoldDB" id="A0A452F275"/>
<protein>
    <submittedName>
        <fullName evidence="10">GA binding protein transcription factor subunit beta 2</fullName>
    </submittedName>
</protein>
<dbReference type="PANTHER" id="PTHR24193">
    <property type="entry name" value="ANKYRIN REPEAT PROTEIN"/>
    <property type="match status" value="1"/>
</dbReference>
<dbReference type="Proteomes" id="UP000291000">
    <property type="component" value="Chromosome 3"/>
</dbReference>
<keyword evidence="4 7" id="KW-0040">ANK repeat</keyword>
<evidence type="ECO:0000256" key="9">
    <source>
        <dbReference type="SAM" id="MobiDB-lite"/>
    </source>
</evidence>
<feature type="repeat" description="ANK" evidence="7">
    <location>
        <begin position="70"/>
        <end position="102"/>
    </location>
</feature>
<dbReference type="EMBL" id="LWLT01000004">
    <property type="status" value="NOT_ANNOTATED_CDS"/>
    <property type="molecule type" value="Genomic_DNA"/>
</dbReference>
<dbReference type="PANTHER" id="PTHR24193:SF86">
    <property type="entry name" value="GA-BINDING PROTEIN SUBUNIT BETA-2"/>
    <property type="match status" value="1"/>
</dbReference>
<keyword evidence="8" id="KW-0175">Coiled coil</keyword>
<dbReference type="GO" id="GO:0005634">
    <property type="term" value="C:nucleus"/>
    <property type="evidence" value="ECO:0007669"/>
    <property type="project" value="UniProtKB-SubCell"/>
</dbReference>
<evidence type="ECO:0000256" key="8">
    <source>
        <dbReference type="SAM" id="Coils"/>
    </source>
</evidence>
<name>A0A452F275_CAPHI</name>